<comment type="caution">
    <text evidence="1">The sequence shown here is derived from an EMBL/GenBank/DDBJ whole genome shotgun (WGS) entry which is preliminary data.</text>
</comment>
<protein>
    <submittedName>
        <fullName evidence="1">Uncharacterized protein</fullName>
    </submittedName>
</protein>
<evidence type="ECO:0000313" key="1">
    <source>
        <dbReference type="EMBL" id="GMH15084.1"/>
    </source>
</evidence>
<keyword evidence="2" id="KW-1185">Reference proteome</keyword>
<dbReference type="Proteomes" id="UP001279734">
    <property type="component" value="Unassembled WGS sequence"/>
</dbReference>
<dbReference type="EMBL" id="BSYO01000015">
    <property type="protein sequence ID" value="GMH15084.1"/>
    <property type="molecule type" value="Genomic_DNA"/>
</dbReference>
<name>A0AAD3SQK4_NEPGR</name>
<accession>A0AAD3SQK4</accession>
<dbReference type="AlphaFoldDB" id="A0AAD3SQK4"/>
<reference evidence="1" key="1">
    <citation type="submission" date="2023-05" db="EMBL/GenBank/DDBJ databases">
        <title>Nepenthes gracilis genome sequencing.</title>
        <authorList>
            <person name="Fukushima K."/>
        </authorList>
    </citation>
    <scope>NUCLEOTIDE SEQUENCE</scope>
    <source>
        <strain evidence="1">SING2019-196</strain>
    </source>
</reference>
<dbReference type="PANTHER" id="PTHR48475:SF2">
    <property type="entry name" value="RIBONUCLEASE H"/>
    <property type="match status" value="1"/>
</dbReference>
<organism evidence="1 2">
    <name type="scientific">Nepenthes gracilis</name>
    <name type="common">Slender pitcher plant</name>
    <dbReference type="NCBI Taxonomy" id="150966"/>
    <lineage>
        <taxon>Eukaryota</taxon>
        <taxon>Viridiplantae</taxon>
        <taxon>Streptophyta</taxon>
        <taxon>Embryophyta</taxon>
        <taxon>Tracheophyta</taxon>
        <taxon>Spermatophyta</taxon>
        <taxon>Magnoliopsida</taxon>
        <taxon>eudicotyledons</taxon>
        <taxon>Gunneridae</taxon>
        <taxon>Pentapetalae</taxon>
        <taxon>Caryophyllales</taxon>
        <taxon>Nepenthaceae</taxon>
        <taxon>Nepenthes</taxon>
    </lineage>
</organism>
<proteinExistence type="predicted"/>
<sequence length="146" mass="16278">MIPVEIGLPSLRVESFDPQTNSQKIREHLDLLEEAHDAARIRTAAYQYRVARYYNKNVKARQFDVGDLVLRGVEATGKLAANKTLPTGEGPFLSPLLHGKLSIQTPKLGRKVGPVNVKRNPPQALLLVRNPDTHSPICVHSFAYLF</sequence>
<dbReference type="PANTHER" id="PTHR48475">
    <property type="entry name" value="RIBONUCLEASE H"/>
    <property type="match status" value="1"/>
</dbReference>
<evidence type="ECO:0000313" key="2">
    <source>
        <dbReference type="Proteomes" id="UP001279734"/>
    </source>
</evidence>
<gene>
    <name evidence="1" type="ORF">Nepgr_016925</name>
</gene>